<dbReference type="InterPro" id="IPR036962">
    <property type="entry name" value="Glyco_hydro_3_N_sf"/>
</dbReference>
<evidence type="ECO:0000259" key="8">
    <source>
        <dbReference type="Pfam" id="PF01915"/>
    </source>
</evidence>
<dbReference type="Pfam" id="PF01915">
    <property type="entry name" value="Glyco_hydro_3_C"/>
    <property type="match status" value="1"/>
</dbReference>
<comment type="catalytic activity">
    <reaction evidence="1">
        <text>Hydrolysis of terminal, non-reducing beta-D-glucosyl residues with release of beta-D-glucose.</text>
        <dbReference type="EC" id="3.2.1.21"/>
    </reaction>
</comment>
<dbReference type="InterPro" id="IPR051915">
    <property type="entry name" value="Cellulose_Degrad_GH3"/>
</dbReference>
<dbReference type="SUPFAM" id="SSF52279">
    <property type="entry name" value="Beta-D-glucan exohydrolase, C-terminal domain"/>
    <property type="match status" value="1"/>
</dbReference>
<dbReference type="InterPro" id="IPR001764">
    <property type="entry name" value="Glyco_hydro_3_N"/>
</dbReference>
<evidence type="ECO:0000313" key="10">
    <source>
        <dbReference type="Proteomes" id="UP001317963"/>
    </source>
</evidence>
<dbReference type="GO" id="GO:0016787">
    <property type="term" value="F:hydrolase activity"/>
    <property type="evidence" value="ECO:0007669"/>
    <property type="project" value="UniProtKB-KW"/>
</dbReference>
<evidence type="ECO:0000256" key="4">
    <source>
        <dbReference type="ARBA" id="ARBA00022729"/>
    </source>
</evidence>
<evidence type="ECO:0000256" key="5">
    <source>
        <dbReference type="ARBA" id="ARBA00022801"/>
    </source>
</evidence>
<protein>
    <recommendedName>
        <fullName evidence="3">beta-glucosidase</fullName>
        <ecNumber evidence="3">3.2.1.21</ecNumber>
    </recommendedName>
</protein>
<dbReference type="PANTHER" id="PTHR30620:SF16">
    <property type="entry name" value="LYSOSOMAL BETA GLUCOSIDASE"/>
    <property type="match status" value="1"/>
</dbReference>
<keyword evidence="4" id="KW-0732">Signal</keyword>
<evidence type="ECO:0000256" key="2">
    <source>
        <dbReference type="ARBA" id="ARBA00005336"/>
    </source>
</evidence>
<dbReference type="Proteomes" id="UP001317963">
    <property type="component" value="Chromosome"/>
</dbReference>
<comment type="similarity">
    <text evidence="2">Belongs to the glycosyl hydrolase 3 family.</text>
</comment>
<keyword evidence="5 9" id="KW-0378">Hydrolase</keyword>
<dbReference type="SUPFAM" id="SSF51445">
    <property type="entry name" value="(Trans)glycosidases"/>
    <property type="match status" value="1"/>
</dbReference>
<proteinExistence type="inferred from homology"/>
<dbReference type="InterPro" id="IPR002772">
    <property type="entry name" value="Glyco_hydro_3_C"/>
</dbReference>
<sequence length="641" mass="69820">MKLVVRVLIIAVVVAALYAANLFLKPISKMKASLAQSSIAPSIRADGEAFRDLNRNGSLDPYEDYRIATADRVEDLLSQMTLEEKVGQMFHPPVLVEPDPLFRVFLEAMNAGTAIEELITRKSLTHFNFYGGASPENIAKRLNELQQVAERTRLGIPLSISSDPVHEVPRGGGIASFTLSGVSKWPSQLGFAAGRDASMLEAFGKIAAAEYRAMGFTTALHPMSDMATEPRWARNFGTFGSNAALSAEMTVAYMKGFQGESLSNRSVMTMVKHFPGGGPQLDGLDPHLKSGESQVYPGNNFDYHLAPFIAAIENDMRVVMPYYGIPTGQTDEDVAMAFNRYILTDLLRDELGFEGVICTDWGVITGRIWGVEPLTVEERYLKSIEAGVDQYGGESEPEYIVDLVNQGVISEVRIDESVRRILKNKFDLGLFESPFVDETAVEEAVNLPQYVALGMTAQRNAVVLLDNGSSALPLAAETRIFVDGLEPSVAANYGTVVDTPEQADVVLLFLNTVFNGNQPAGTDSTFDQMMATRFPDTNLAFSDEILAKAASYSDVSQLVTLVDLNRPAVLTELKGMSGALVGTFGVSDEAMLDILFGKHNPVGKLPFELPSSMAEVEAQLEDVPDDTANPLFPYGWGLSYQ</sequence>
<keyword evidence="6" id="KW-0326">Glycosidase</keyword>
<dbReference type="PRINTS" id="PR00133">
    <property type="entry name" value="GLHYDRLASE3"/>
</dbReference>
<keyword evidence="10" id="KW-1185">Reference proteome</keyword>
<feature type="domain" description="Glycoside hydrolase family 3 C-terminal" evidence="8">
    <location>
        <begin position="495"/>
        <end position="640"/>
    </location>
</feature>
<evidence type="ECO:0000256" key="1">
    <source>
        <dbReference type="ARBA" id="ARBA00000448"/>
    </source>
</evidence>
<feature type="domain" description="Glycoside hydrolase family 3 N-terminal" evidence="7">
    <location>
        <begin position="81"/>
        <end position="423"/>
    </location>
</feature>
<accession>A0ABY6QBF2</accession>
<name>A0ABY6QBF2_9GAMM</name>
<evidence type="ECO:0000256" key="3">
    <source>
        <dbReference type="ARBA" id="ARBA00012744"/>
    </source>
</evidence>
<dbReference type="Gene3D" id="3.40.50.1700">
    <property type="entry name" value="Glycoside hydrolase family 3 C-terminal domain"/>
    <property type="match status" value="1"/>
</dbReference>
<dbReference type="PANTHER" id="PTHR30620">
    <property type="entry name" value="PERIPLASMIC BETA-GLUCOSIDASE-RELATED"/>
    <property type="match status" value="1"/>
</dbReference>
<evidence type="ECO:0000256" key="6">
    <source>
        <dbReference type="ARBA" id="ARBA00023295"/>
    </source>
</evidence>
<dbReference type="InterPro" id="IPR036881">
    <property type="entry name" value="Glyco_hydro_3_C_sf"/>
</dbReference>
<dbReference type="EC" id="3.2.1.21" evidence="3"/>
<evidence type="ECO:0000313" key="9">
    <source>
        <dbReference type="EMBL" id="UZP75528.1"/>
    </source>
</evidence>
<reference evidence="9 10" key="1">
    <citation type="submission" date="2019-02" db="EMBL/GenBank/DDBJ databases">
        <title>Halieaceae_genomes.</title>
        <authorList>
            <person name="Li S.-H."/>
        </authorList>
    </citation>
    <scope>NUCLEOTIDE SEQUENCE [LARGE SCALE GENOMIC DNA]</scope>
    <source>
        <strain evidence="9 10">JH123</strain>
    </source>
</reference>
<dbReference type="InterPro" id="IPR017853">
    <property type="entry name" value="GH"/>
</dbReference>
<evidence type="ECO:0000259" key="7">
    <source>
        <dbReference type="Pfam" id="PF00933"/>
    </source>
</evidence>
<organism evidence="9 10">
    <name type="scientific">Candidatus Paraluminiphilus aquimaris</name>
    <dbReference type="NCBI Taxonomy" id="2518994"/>
    <lineage>
        <taxon>Bacteria</taxon>
        <taxon>Pseudomonadati</taxon>
        <taxon>Pseudomonadota</taxon>
        <taxon>Gammaproteobacteria</taxon>
        <taxon>Cellvibrionales</taxon>
        <taxon>Halieaceae</taxon>
        <taxon>Candidatus Paraluminiphilus</taxon>
    </lineage>
</organism>
<gene>
    <name evidence="9" type="ORF">E0F26_01550</name>
</gene>
<dbReference type="Pfam" id="PF00933">
    <property type="entry name" value="Glyco_hydro_3"/>
    <property type="match status" value="1"/>
</dbReference>
<dbReference type="EMBL" id="CP036501">
    <property type="protein sequence ID" value="UZP75528.1"/>
    <property type="molecule type" value="Genomic_DNA"/>
</dbReference>
<dbReference type="Gene3D" id="3.20.20.300">
    <property type="entry name" value="Glycoside hydrolase, family 3, N-terminal domain"/>
    <property type="match status" value="1"/>
</dbReference>